<dbReference type="PRINTS" id="PR00081">
    <property type="entry name" value="GDHRDH"/>
</dbReference>
<dbReference type="Gene3D" id="3.40.50.720">
    <property type="entry name" value="NAD(P)-binding Rossmann-like Domain"/>
    <property type="match status" value="1"/>
</dbReference>
<dbReference type="CDD" id="cd05325">
    <property type="entry name" value="carb_red_sniffer_like_SDR_c"/>
    <property type="match status" value="1"/>
</dbReference>
<keyword evidence="2" id="KW-0521">NADP</keyword>
<dbReference type="InterPro" id="IPR002347">
    <property type="entry name" value="SDR_fam"/>
</dbReference>
<evidence type="ECO:0000256" key="2">
    <source>
        <dbReference type="ARBA" id="ARBA00022857"/>
    </source>
</evidence>
<accession>A0A2J6PYZ3</accession>
<dbReference type="SUPFAM" id="SSF51735">
    <property type="entry name" value="NAD(P)-binding Rossmann-fold domains"/>
    <property type="match status" value="1"/>
</dbReference>
<evidence type="ECO:0000313" key="3">
    <source>
        <dbReference type="EMBL" id="PMD19096.1"/>
    </source>
</evidence>
<evidence type="ECO:0000313" key="4">
    <source>
        <dbReference type="Proteomes" id="UP000235672"/>
    </source>
</evidence>
<dbReference type="GO" id="GO:0016491">
    <property type="term" value="F:oxidoreductase activity"/>
    <property type="evidence" value="ECO:0007669"/>
    <property type="project" value="TreeGrafter"/>
</dbReference>
<gene>
    <name evidence="3" type="ORF">NA56DRAFT_647528</name>
</gene>
<dbReference type="Proteomes" id="UP000235672">
    <property type="component" value="Unassembled WGS sequence"/>
</dbReference>
<sequence>MSASTTYLVTGANRGIGLGLVASLLLRPNTTVIATIRSLTTATDDLNALPVAEGSKLLIIPFTLSLSSPESSAKDLLSWLSTLASTQTPKINILILNAGLGSSFHPILSTPLLSLLSHFESNTLLPIHLFQTLHPLLSNPSKVILISSSLGSIAEMEGAAPTLAYGISKAGANYFIRKVHFEHPSIVAVAIHPGWVKTANGQNFADSIGVSEPPMTLEQSVSGVLAQVDGAKKETTSGSFVSFDGSVIQW</sequence>
<comment type="similarity">
    <text evidence="1">Belongs to the short-chain dehydrogenases/reductases (SDR) family.</text>
</comment>
<dbReference type="PANTHER" id="PTHR43544:SF26">
    <property type="entry name" value="SHORT CHAIN DEHYDROGENASE_REDUCTASE FAMILY OXIDOREDUCTASE (JCVI)"/>
    <property type="match status" value="1"/>
</dbReference>
<dbReference type="EMBL" id="KZ613491">
    <property type="protein sequence ID" value="PMD19096.1"/>
    <property type="molecule type" value="Genomic_DNA"/>
</dbReference>
<protein>
    <submittedName>
        <fullName evidence="3">NAD(P)-binding protein</fullName>
    </submittedName>
</protein>
<keyword evidence="4" id="KW-1185">Reference proteome</keyword>
<dbReference type="Pfam" id="PF00106">
    <property type="entry name" value="adh_short"/>
    <property type="match status" value="1"/>
</dbReference>
<dbReference type="PANTHER" id="PTHR43544">
    <property type="entry name" value="SHORT-CHAIN DEHYDROGENASE/REDUCTASE"/>
    <property type="match status" value="1"/>
</dbReference>
<dbReference type="AlphaFoldDB" id="A0A2J6PYZ3"/>
<reference evidence="3 4" key="1">
    <citation type="submission" date="2016-05" db="EMBL/GenBank/DDBJ databases">
        <title>A degradative enzymes factory behind the ericoid mycorrhizal symbiosis.</title>
        <authorList>
            <consortium name="DOE Joint Genome Institute"/>
            <person name="Martino E."/>
            <person name="Morin E."/>
            <person name="Grelet G."/>
            <person name="Kuo A."/>
            <person name="Kohler A."/>
            <person name="Daghino S."/>
            <person name="Barry K."/>
            <person name="Choi C."/>
            <person name="Cichocki N."/>
            <person name="Clum A."/>
            <person name="Copeland A."/>
            <person name="Hainaut M."/>
            <person name="Haridas S."/>
            <person name="Labutti K."/>
            <person name="Lindquist E."/>
            <person name="Lipzen A."/>
            <person name="Khouja H.-R."/>
            <person name="Murat C."/>
            <person name="Ohm R."/>
            <person name="Olson A."/>
            <person name="Spatafora J."/>
            <person name="Veneault-Fourrey C."/>
            <person name="Henrissat B."/>
            <person name="Grigoriev I."/>
            <person name="Martin F."/>
            <person name="Perotto S."/>
        </authorList>
    </citation>
    <scope>NUCLEOTIDE SEQUENCE [LARGE SCALE GENOMIC DNA]</scope>
    <source>
        <strain evidence="3 4">UAMH 7357</strain>
    </source>
</reference>
<dbReference type="InterPro" id="IPR036291">
    <property type="entry name" value="NAD(P)-bd_dom_sf"/>
</dbReference>
<dbReference type="OrthoDB" id="9876299at2759"/>
<name>A0A2J6PYZ3_9HELO</name>
<dbReference type="GO" id="GO:0005737">
    <property type="term" value="C:cytoplasm"/>
    <property type="evidence" value="ECO:0007669"/>
    <property type="project" value="TreeGrafter"/>
</dbReference>
<dbReference type="InterPro" id="IPR020904">
    <property type="entry name" value="Sc_DH/Rdtase_CS"/>
</dbReference>
<evidence type="ECO:0000256" key="1">
    <source>
        <dbReference type="ARBA" id="ARBA00006484"/>
    </source>
</evidence>
<dbReference type="InterPro" id="IPR051468">
    <property type="entry name" value="Fungal_SecMetab_SDRs"/>
</dbReference>
<proteinExistence type="inferred from homology"/>
<organism evidence="3 4">
    <name type="scientific">Hyaloscypha hepaticicola</name>
    <dbReference type="NCBI Taxonomy" id="2082293"/>
    <lineage>
        <taxon>Eukaryota</taxon>
        <taxon>Fungi</taxon>
        <taxon>Dikarya</taxon>
        <taxon>Ascomycota</taxon>
        <taxon>Pezizomycotina</taxon>
        <taxon>Leotiomycetes</taxon>
        <taxon>Helotiales</taxon>
        <taxon>Hyaloscyphaceae</taxon>
        <taxon>Hyaloscypha</taxon>
    </lineage>
</organism>
<dbReference type="PROSITE" id="PS00061">
    <property type="entry name" value="ADH_SHORT"/>
    <property type="match status" value="1"/>
</dbReference>